<reference evidence="3" key="1">
    <citation type="submission" date="2020-05" db="EMBL/GenBank/DDBJ databases">
        <authorList>
            <person name="Brown S."/>
            <person name="Huntemann M."/>
            <person name="Clum A."/>
            <person name="Spunde A."/>
            <person name="Palaniappan K."/>
            <person name="Ritter S."/>
            <person name="Mikhailova N."/>
            <person name="Chen I.-M."/>
            <person name="Stamatis D."/>
            <person name="Reddy T."/>
            <person name="O'Malley R."/>
            <person name="Daum C."/>
            <person name="Shapiro N."/>
            <person name="Ivanova N."/>
            <person name="Kyrpides N."/>
            <person name="Woyke T."/>
        </authorList>
    </citation>
    <scope>NUCLEOTIDE SEQUENCE</scope>
    <source>
        <strain evidence="3">DJ080</strain>
    </source>
</reference>
<evidence type="ECO:0000256" key="1">
    <source>
        <dbReference type="ARBA" id="ARBA00023172"/>
    </source>
</evidence>
<evidence type="ECO:0000313" key="3">
    <source>
        <dbReference type="EMBL" id="NRT88906.1"/>
    </source>
</evidence>
<gene>
    <name evidence="3" type="ORF">B0H41_002585</name>
</gene>
<dbReference type="PROSITE" id="PS51898">
    <property type="entry name" value="TYR_RECOMBINASE"/>
    <property type="match status" value="1"/>
</dbReference>
<dbReference type="InterPro" id="IPR013762">
    <property type="entry name" value="Integrase-like_cat_sf"/>
</dbReference>
<dbReference type="Proteomes" id="UP001193748">
    <property type="component" value="Unassembled WGS sequence"/>
</dbReference>
<protein>
    <submittedName>
        <fullName evidence="3">Integrase/recombinase XerD</fullName>
    </submittedName>
</protein>
<comment type="caution">
    <text evidence="3">The sequence shown here is derived from an EMBL/GenBank/DDBJ whole genome shotgun (WGS) entry which is preliminary data.</text>
</comment>
<keyword evidence="1" id="KW-0233">DNA recombination</keyword>
<dbReference type="InterPro" id="IPR050090">
    <property type="entry name" value="Tyrosine_recombinase_XerCD"/>
</dbReference>
<reference evidence="3" key="2">
    <citation type="journal article" date="2022" name="Nat. Biotechnol.">
        <title>Carbon-negative production of acetone and isopropanol by gas fermentation at industrial pilot scale.</title>
        <authorList>
            <person name="Liew F.E."/>
            <person name="Nogle R."/>
            <person name="Abdalla T."/>
            <person name="Rasor B.J."/>
            <person name="Canter C."/>
            <person name="Jensen R.O."/>
            <person name="Wang L."/>
            <person name="Strutz J."/>
            <person name="Chirania P."/>
            <person name="De Tissera S."/>
            <person name="Mueller A.P."/>
            <person name="Ruan Z."/>
            <person name="Gao A."/>
            <person name="Tran L."/>
            <person name="Engle N.L."/>
            <person name="Bromley J.C."/>
            <person name="Daniell J."/>
            <person name="Conrado R."/>
            <person name="Tschaplinski T.J."/>
            <person name="Giannone R.J."/>
            <person name="Hettich R.L."/>
            <person name="Karim A.S."/>
            <person name="Simpson S.D."/>
            <person name="Brown S.D."/>
            <person name="Leang C."/>
            <person name="Jewett M.C."/>
            <person name="Kopke M."/>
        </authorList>
    </citation>
    <scope>NUCLEOTIDE SEQUENCE</scope>
    <source>
        <strain evidence="3">DJ080</strain>
    </source>
</reference>
<dbReference type="RefSeq" id="WP_173711032.1">
    <property type="nucleotide sequence ID" value="NZ_JABSWW010000001.1"/>
</dbReference>
<dbReference type="PANTHER" id="PTHR30349:SF64">
    <property type="entry name" value="PROPHAGE INTEGRASE INTD-RELATED"/>
    <property type="match status" value="1"/>
</dbReference>
<dbReference type="SUPFAM" id="SSF56349">
    <property type="entry name" value="DNA breaking-rejoining enzymes"/>
    <property type="match status" value="1"/>
</dbReference>
<proteinExistence type="predicted"/>
<sequence>MAKLKLKTLKINNNTSKTIAEIHKEYIDYCKAIGQREGTLESKSIFYKYEFPKIVNVDDGISQFTKHLIEKHINEMIDKGYKGNYYQTFVIKIKAFLSYCFKREYLEEFHVKIPNILLVKKAIYTEKEIEILLKKPNLKECLVGDYRSWATINFLLATGCRSETLLNMRVKDVNFETDSILFRHMKTKRQITVPLSDTLKVVLREYISNLQLKDDDILFPKLNGEKMSYNTLHQNISNYFKHCKVKMKGINTFRNTFSTFFIRNGGDIYRLKTQLAHTRITTTERYINLLPLDLKDDLLRYNPLDVISKKNRKMKLIKEK</sequence>
<dbReference type="PANTHER" id="PTHR30349">
    <property type="entry name" value="PHAGE INTEGRASE-RELATED"/>
    <property type="match status" value="1"/>
</dbReference>
<dbReference type="CDD" id="cd00397">
    <property type="entry name" value="DNA_BRE_C"/>
    <property type="match status" value="1"/>
</dbReference>
<dbReference type="Pfam" id="PF00589">
    <property type="entry name" value="Phage_integrase"/>
    <property type="match status" value="1"/>
</dbReference>
<dbReference type="GO" id="GO:0006310">
    <property type="term" value="P:DNA recombination"/>
    <property type="evidence" value="ECO:0007669"/>
    <property type="project" value="UniProtKB-KW"/>
</dbReference>
<feature type="domain" description="Tyr recombinase" evidence="2">
    <location>
        <begin position="119"/>
        <end position="299"/>
    </location>
</feature>
<evidence type="ECO:0000313" key="4">
    <source>
        <dbReference type="Proteomes" id="UP001193748"/>
    </source>
</evidence>
<dbReference type="EMBL" id="JABSWW010000001">
    <property type="protein sequence ID" value="NRT88906.1"/>
    <property type="molecule type" value="Genomic_DNA"/>
</dbReference>
<accession>A0AAX0B140</accession>
<evidence type="ECO:0000259" key="2">
    <source>
        <dbReference type="PROSITE" id="PS51898"/>
    </source>
</evidence>
<dbReference type="AlphaFoldDB" id="A0AAX0B140"/>
<organism evidence="3 4">
    <name type="scientific">Clostridium beijerinckii</name>
    <name type="common">Clostridium MP</name>
    <dbReference type="NCBI Taxonomy" id="1520"/>
    <lineage>
        <taxon>Bacteria</taxon>
        <taxon>Bacillati</taxon>
        <taxon>Bacillota</taxon>
        <taxon>Clostridia</taxon>
        <taxon>Eubacteriales</taxon>
        <taxon>Clostridiaceae</taxon>
        <taxon>Clostridium</taxon>
    </lineage>
</organism>
<dbReference type="InterPro" id="IPR002104">
    <property type="entry name" value="Integrase_catalytic"/>
</dbReference>
<dbReference type="GO" id="GO:0015074">
    <property type="term" value="P:DNA integration"/>
    <property type="evidence" value="ECO:0007669"/>
    <property type="project" value="InterPro"/>
</dbReference>
<dbReference type="InterPro" id="IPR011010">
    <property type="entry name" value="DNA_brk_join_enz"/>
</dbReference>
<dbReference type="GO" id="GO:0003677">
    <property type="term" value="F:DNA binding"/>
    <property type="evidence" value="ECO:0007669"/>
    <property type="project" value="InterPro"/>
</dbReference>
<name>A0AAX0B140_CLOBE</name>
<dbReference type="Gene3D" id="1.10.443.10">
    <property type="entry name" value="Intergrase catalytic core"/>
    <property type="match status" value="1"/>
</dbReference>